<dbReference type="RefSeq" id="WP_147920460.1">
    <property type="nucleotide sequence ID" value="NZ_VRTY01000010.1"/>
</dbReference>
<keyword evidence="4" id="KW-0808">Transferase</keyword>
<proteinExistence type="inferred from homology"/>
<dbReference type="Proteomes" id="UP000321926">
    <property type="component" value="Unassembled WGS sequence"/>
</dbReference>
<reference evidence="4 5" key="1">
    <citation type="submission" date="2019-08" db="EMBL/GenBank/DDBJ databases">
        <authorList>
            <person name="Shi S."/>
        </authorList>
    </citation>
    <scope>NUCLEOTIDE SEQUENCE [LARGE SCALE GENOMIC DNA]</scope>
    <source>
        <strain evidence="4 5">GY10130</strain>
    </source>
</reference>
<evidence type="ECO:0000256" key="1">
    <source>
        <dbReference type="ARBA" id="ARBA00038494"/>
    </source>
</evidence>
<comment type="caution">
    <text evidence="4">The sequence shown here is derived from an EMBL/GenBank/DDBJ whole genome shotgun (WGS) entry which is preliminary data.</text>
</comment>
<dbReference type="InterPro" id="IPR029044">
    <property type="entry name" value="Nucleotide-diphossugar_trans"/>
</dbReference>
<dbReference type="Gene3D" id="3.90.550.10">
    <property type="entry name" value="Spore Coat Polysaccharide Biosynthesis Protein SpsA, Chain A"/>
    <property type="match status" value="1"/>
</dbReference>
<organism evidence="4 5">
    <name type="scientific">Pontibacter qinzhouensis</name>
    <dbReference type="NCBI Taxonomy" id="2603253"/>
    <lineage>
        <taxon>Bacteria</taxon>
        <taxon>Pseudomonadati</taxon>
        <taxon>Bacteroidota</taxon>
        <taxon>Cytophagia</taxon>
        <taxon>Cytophagales</taxon>
        <taxon>Hymenobacteraceae</taxon>
        <taxon>Pontibacter</taxon>
    </lineage>
</organism>
<keyword evidence="2" id="KW-0812">Transmembrane</keyword>
<dbReference type="AlphaFoldDB" id="A0A5C8KDK7"/>
<evidence type="ECO:0000313" key="5">
    <source>
        <dbReference type="Proteomes" id="UP000321926"/>
    </source>
</evidence>
<keyword evidence="5" id="KW-1185">Reference proteome</keyword>
<dbReference type="GO" id="GO:0016740">
    <property type="term" value="F:transferase activity"/>
    <property type="evidence" value="ECO:0007669"/>
    <property type="project" value="UniProtKB-KW"/>
</dbReference>
<accession>A0A5C8KDK7</accession>
<dbReference type="PANTHER" id="PTHR43630:SF2">
    <property type="entry name" value="GLYCOSYLTRANSFERASE"/>
    <property type="match status" value="1"/>
</dbReference>
<keyword evidence="2" id="KW-1133">Transmembrane helix</keyword>
<dbReference type="SUPFAM" id="SSF53448">
    <property type="entry name" value="Nucleotide-diphospho-sugar transferases"/>
    <property type="match status" value="1"/>
</dbReference>
<dbReference type="EMBL" id="VRTY01000010">
    <property type="protein sequence ID" value="TXK50803.1"/>
    <property type="molecule type" value="Genomic_DNA"/>
</dbReference>
<feature type="transmembrane region" description="Helical" evidence="2">
    <location>
        <begin position="215"/>
        <end position="239"/>
    </location>
</feature>
<dbReference type="OrthoDB" id="9815923at2"/>
<gene>
    <name evidence="4" type="ORF">FVR03_03885</name>
</gene>
<feature type="domain" description="Glycosyltransferase 2-like" evidence="3">
    <location>
        <begin position="6"/>
        <end position="149"/>
    </location>
</feature>
<dbReference type="Pfam" id="PF00535">
    <property type="entry name" value="Glycos_transf_2"/>
    <property type="match status" value="1"/>
</dbReference>
<evidence type="ECO:0000256" key="2">
    <source>
        <dbReference type="SAM" id="Phobius"/>
    </source>
</evidence>
<protein>
    <submittedName>
        <fullName evidence="4">Glycosyltransferase family 2 protein</fullName>
    </submittedName>
</protein>
<sequence>MNRKLSVVIITYNEEESIGRCLESVAGIADEIVVVDSFSTDRTKEICEAHGVTFSANPFKGHIEQKNYALNLASHDYVLSLDADEALTPELRQAVAAAKANWTADAYKLARLTNYCGSWIKHGGWYPDWKVRLFDKRKAHWGGQNPHDRIILTGEATLGVLKGDLLHYSYFSIKQHLDQVNFFTEIAYQEMRSRNKSTSVMALLLKPPFKFIKMYFIQLGFLDGFAGFCIAVISSYAVFVKYAKLYLFNKNRA</sequence>
<name>A0A5C8KDK7_9BACT</name>
<comment type="similarity">
    <text evidence="1">Belongs to the glycosyltransferase 2 family. WaaE/KdtX subfamily.</text>
</comment>
<dbReference type="InterPro" id="IPR001173">
    <property type="entry name" value="Glyco_trans_2-like"/>
</dbReference>
<dbReference type="PANTHER" id="PTHR43630">
    <property type="entry name" value="POLY-BETA-1,6-N-ACETYL-D-GLUCOSAMINE SYNTHASE"/>
    <property type="match status" value="1"/>
</dbReference>
<dbReference type="CDD" id="cd02511">
    <property type="entry name" value="Beta4Glucosyltransferase"/>
    <property type="match status" value="1"/>
</dbReference>
<evidence type="ECO:0000259" key="3">
    <source>
        <dbReference type="Pfam" id="PF00535"/>
    </source>
</evidence>
<keyword evidence="2" id="KW-0472">Membrane</keyword>
<evidence type="ECO:0000313" key="4">
    <source>
        <dbReference type="EMBL" id="TXK50803.1"/>
    </source>
</evidence>